<organism evidence="2 6">
    <name type="scientific">Phytophthora fragariae</name>
    <dbReference type="NCBI Taxonomy" id="53985"/>
    <lineage>
        <taxon>Eukaryota</taxon>
        <taxon>Sar</taxon>
        <taxon>Stramenopiles</taxon>
        <taxon>Oomycota</taxon>
        <taxon>Peronosporomycetes</taxon>
        <taxon>Peronosporales</taxon>
        <taxon>Peronosporaceae</taxon>
        <taxon>Phytophthora</taxon>
    </lineage>
</organism>
<evidence type="ECO:0000313" key="8">
    <source>
        <dbReference type="Proteomes" id="UP000486351"/>
    </source>
</evidence>
<keyword evidence="1" id="KW-0732">Signal</keyword>
<name>A0A6A3GW41_9STRA</name>
<evidence type="ECO:0000313" key="3">
    <source>
        <dbReference type="EMBL" id="KAE9060360.1"/>
    </source>
</evidence>
<dbReference type="EMBL" id="QXFY01005584">
    <property type="protein sequence ID" value="KAE9271686.1"/>
    <property type="molecule type" value="Genomic_DNA"/>
</dbReference>
<feature type="chain" id="PRO_5036379552" evidence="1">
    <location>
        <begin position="22"/>
        <end position="54"/>
    </location>
</feature>
<evidence type="ECO:0000256" key="1">
    <source>
        <dbReference type="SAM" id="SignalP"/>
    </source>
</evidence>
<feature type="signal peptide" evidence="1">
    <location>
        <begin position="1"/>
        <end position="21"/>
    </location>
</feature>
<proteinExistence type="predicted"/>
<dbReference type="EMBL" id="QXGC01005687">
    <property type="protein sequence ID" value="KAE9164510.1"/>
    <property type="molecule type" value="Genomic_DNA"/>
</dbReference>
<dbReference type="EMBL" id="QXFW01005743">
    <property type="protein sequence ID" value="KAE8961095.1"/>
    <property type="molecule type" value="Genomic_DNA"/>
</dbReference>
<reference evidence="6 7" key="1">
    <citation type="submission" date="2018-09" db="EMBL/GenBank/DDBJ databases">
        <title>Genomic investigation of the strawberry pathogen Phytophthora fragariae indicates pathogenicity is determined by transcriptional variation in three key races.</title>
        <authorList>
            <person name="Adams T.M."/>
            <person name="Armitage A.D."/>
            <person name="Sobczyk M.K."/>
            <person name="Bates H.J."/>
            <person name="Dunwell J.M."/>
            <person name="Nellist C.F."/>
            <person name="Harrison R.J."/>
        </authorList>
    </citation>
    <scope>NUCLEOTIDE SEQUENCE [LARGE SCALE GENOMIC DNA]</scope>
    <source>
        <strain evidence="4 7">BC-23</strain>
        <strain evidence="5 8">NOV-77</strain>
        <strain evidence="3 9">ONT-3</strain>
        <strain evidence="2 6">SCRP245</strain>
    </source>
</reference>
<gene>
    <name evidence="4" type="ORF">PF004_g29800</name>
    <name evidence="5" type="ORF">PF008_g30285</name>
    <name evidence="3" type="ORF">PF010_g30248</name>
    <name evidence="2" type="ORF">PF011_g29873</name>
</gene>
<evidence type="ECO:0000313" key="4">
    <source>
        <dbReference type="EMBL" id="KAE9164510.1"/>
    </source>
</evidence>
<dbReference type="Proteomes" id="UP000486351">
    <property type="component" value="Unassembled WGS sequence"/>
</dbReference>
<dbReference type="Proteomes" id="UP000488956">
    <property type="component" value="Unassembled WGS sequence"/>
</dbReference>
<evidence type="ECO:0000313" key="9">
    <source>
        <dbReference type="Proteomes" id="UP000488956"/>
    </source>
</evidence>
<dbReference type="Proteomes" id="UP000476176">
    <property type="component" value="Unassembled WGS sequence"/>
</dbReference>
<evidence type="ECO:0000313" key="6">
    <source>
        <dbReference type="Proteomes" id="UP000460718"/>
    </source>
</evidence>
<evidence type="ECO:0000313" key="5">
    <source>
        <dbReference type="EMBL" id="KAE9271686.1"/>
    </source>
</evidence>
<evidence type="ECO:0000313" key="2">
    <source>
        <dbReference type="EMBL" id="KAE8961095.1"/>
    </source>
</evidence>
<dbReference type="AlphaFoldDB" id="A0A6A3GW41"/>
<dbReference type="EMBL" id="QXFX01005601">
    <property type="protein sequence ID" value="KAE9060360.1"/>
    <property type="molecule type" value="Genomic_DNA"/>
</dbReference>
<dbReference type="Proteomes" id="UP000460718">
    <property type="component" value="Unassembled WGS sequence"/>
</dbReference>
<comment type="caution">
    <text evidence="2">The sequence shown here is derived from an EMBL/GenBank/DDBJ whole genome shotgun (WGS) entry which is preliminary data.</text>
</comment>
<accession>A0A6A3GW41</accession>
<protein>
    <submittedName>
        <fullName evidence="2">Uncharacterized protein</fullName>
    </submittedName>
</protein>
<evidence type="ECO:0000313" key="7">
    <source>
        <dbReference type="Proteomes" id="UP000476176"/>
    </source>
</evidence>
<sequence length="54" mass="5925">MCSRFIVHVTGSLHLMVGTYSAAVCDQCSCLIHDSFILPAPRANTQHHSSLQHC</sequence>